<dbReference type="STRING" id="156994.SAMN04488028_101263"/>
<evidence type="ECO:0000313" key="3">
    <source>
        <dbReference type="Proteomes" id="UP000184474"/>
    </source>
</evidence>
<dbReference type="NCBIfam" id="TIGR04183">
    <property type="entry name" value="Por_Secre_tail"/>
    <property type="match status" value="1"/>
</dbReference>
<accession>A0A1M6JNM1</accession>
<evidence type="ECO:0000313" key="2">
    <source>
        <dbReference type="EMBL" id="SHJ48349.1"/>
    </source>
</evidence>
<dbReference type="AlphaFoldDB" id="A0A1M6JNM1"/>
<evidence type="ECO:0000259" key="1">
    <source>
        <dbReference type="Pfam" id="PF18962"/>
    </source>
</evidence>
<organism evidence="2 3">
    <name type="scientific">Reichenbachiella agariperforans</name>
    <dbReference type="NCBI Taxonomy" id="156994"/>
    <lineage>
        <taxon>Bacteria</taxon>
        <taxon>Pseudomonadati</taxon>
        <taxon>Bacteroidota</taxon>
        <taxon>Cytophagia</taxon>
        <taxon>Cytophagales</taxon>
        <taxon>Reichenbachiellaceae</taxon>
        <taxon>Reichenbachiella</taxon>
    </lineage>
</organism>
<sequence length="103" mass="11410">MTAEDGVTIQDWLVTVTVEAEEVLSTSEEVAWSFYPNPVHDILKVKSLKEVTVYVMDLNGHQVLSAQKGTALELDVSGLGQGVYLLIVQDDKRIVSHKIVKEN</sequence>
<protein>
    <submittedName>
        <fullName evidence="2">Por secretion system C-terminal sorting domain-containing protein</fullName>
    </submittedName>
</protein>
<dbReference type="InterPro" id="IPR026444">
    <property type="entry name" value="Secre_tail"/>
</dbReference>
<dbReference type="Proteomes" id="UP000184474">
    <property type="component" value="Unassembled WGS sequence"/>
</dbReference>
<name>A0A1M6JNM1_REIAG</name>
<gene>
    <name evidence="2" type="ORF">SAMN04488028_101263</name>
</gene>
<keyword evidence="3" id="KW-1185">Reference proteome</keyword>
<feature type="domain" description="Secretion system C-terminal sorting" evidence="1">
    <location>
        <begin position="35"/>
        <end position="100"/>
    </location>
</feature>
<dbReference type="Pfam" id="PF18962">
    <property type="entry name" value="Por_Secre_tail"/>
    <property type="match status" value="1"/>
</dbReference>
<dbReference type="EMBL" id="FRAA01000001">
    <property type="protein sequence ID" value="SHJ48349.1"/>
    <property type="molecule type" value="Genomic_DNA"/>
</dbReference>
<reference evidence="3" key="1">
    <citation type="submission" date="2016-11" db="EMBL/GenBank/DDBJ databases">
        <authorList>
            <person name="Varghese N."/>
            <person name="Submissions S."/>
        </authorList>
    </citation>
    <scope>NUCLEOTIDE SEQUENCE [LARGE SCALE GENOMIC DNA]</scope>
    <source>
        <strain evidence="3">DSM 26134</strain>
    </source>
</reference>
<proteinExistence type="predicted"/>